<dbReference type="EMBL" id="CM044708">
    <property type="protein sequence ID" value="KAI5648999.1"/>
    <property type="molecule type" value="Genomic_DNA"/>
</dbReference>
<comment type="caution">
    <text evidence="1">The sequence shown here is derived from an EMBL/GenBank/DDBJ whole genome shotgun (WGS) entry which is preliminary data.</text>
</comment>
<keyword evidence="2" id="KW-1185">Reference proteome</keyword>
<accession>A0ACB9ZNN3</accession>
<proteinExistence type="predicted"/>
<reference evidence="2" key="1">
    <citation type="journal article" date="2023" name="Nat. Plants">
        <title>Single-cell RNA sequencing provides a high-resolution roadmap for understanding the multicellular compartmentation of specialized metabolism.</title>
        <authorList>
            <person name="Sun S."/>
            <person name="Shen X."/>
            <person name="Li Y."/>
            <person name="Li Y."/>
            <person name="Wang S."/>
            <person name="Li R."/>
            <person name="Zhang H."/>
            <person name="Shen G."/>
            <person name="Guo B."/>
            <person name="Wei J."/>
            <person name="Xu J."/>
            <person name="St-Pierre B."/>
            <person name="Chen S."/>
            <person name="Sun C."/>
        </authorList>
    </citation>
    <scope>NUCLEOTIDE SEQUENCE [LARGE SCALE GENOMIC DNA]</scope>
</reference>
<dbReference type="Proteomes" id="UP001060085">
    <property type="component" value="Linkage Group LG08"/>
</dbReference>
<evidence type="ECO:0000313" key="1">
    <source>
        <dbReference type="EMBL" id="KAI5648999.1"/>
    </source>
</evidence>
<organism evidence="1 2">
    <name type="scientific">Catharanthus roseus</name>
    <name type="common">Madagascar periwinkle</name>
    <name type="synonym">Vinca rosea</name>
    <dbReference type="NCBI Taxonomy" id="4058"/>
    <lineage>
        <taxon>Eukaryota</taxon>
        <taxon>Viridiplantae</taxon>
        <taxon>Streptophyta</taxon>
        <taxon>Embryophyta</taxon>
        <taxon>Tracheophyta</taxon>
        <taxon>Spermatophyta</taxon>
        <taxon>Magnoliopsida</taxon>
        <taxon>eudicotyledons</taxon>
        <taxon>Gunneridae</taxon>
        <taxon>Pentapetalae</taxon>
        <taxon>asterids</taxon>
        <taxon>lamiids</taxon>
        <taxon>Gentianales</taxon>
        <taxon>Apocynaceae</taxon>
        <taxon>Rauvolfioideae</taxon>
        <taxon>Vinceae</taxon>
        <taxon>Catharanthinae</taxon>
        <taxon>Catharanthus</taxon>
    </lineage>
</organism>
<gene>
    <name evidence="1" type="ORF">M9H77_35004</name>
</gene>
<name>A0ACB9ZNN3_CATRO</name>
<sequence>MIILHQRLGSTRILSWFLFSEEEVMAEKLRHSVFIVSFMLCWISVSCYSETLPPSQAQTLLRIQYILNFPSLLSGLRNGTDFCNLQPSSSLTVVCYEKSITQLLIIGRKDTPRLPENFSIDSFVTTLVKLPDLKVLKLVSLGLWGPLPSKISRLSSLEILDLSSNFLDGSIPPEISSLTQLQTLIFDGNMFDGRLPKGLSSLSVLAVLSAKNNSLGGPLPDSLGNLENLRVLALSNNNFSGEVPDLKNVENLQVLNLENNSLGPQFPLVSSKIVSLVLKMNRFSYNIPENVQSYYQLEHLDVSTNRFVGPFPAFLLSMPSMTYLNIAGNRFTGMLFEDLPCNNELKFVNLSANLLTGILPSCLHSRNKVVQYAGNCLATGDQSQHPLSLCKNEALAVGILPHSKRRKKASKFVLALSISGSVVGGIVLVGLIALLVRKFLAKEAKKSPTRIIEEHASTGYTSKILADARYITQAMKIGALGLPAYRTFSLEELEEATNNFDMSSFMGEGSHGQMYRGQLRDGSYVAIRCLKMKRSRSTQNLMRHIEMISKLRHQHLVSAVGHCFECYLDDSTVSRIFLIFEYVPNGNLRRWTSEKHARRALAWTQRIAAAIGVAKGIQFLHTGIVPGVFTNCLKITNVLMDQNLVAKISSYNLPLLSENMDKDGIQKDGCPGASKGPKNRRVKHPEKFDIYDFGVILLEIISGKPINSKNEVIILQNQLQLSITADSASRKRVIDPVFSSACADESVKTVMEICCRCLHKDPAERPSIEDVLWNLQFAAQVQDAWRGDSQSSDGSPVSSSFQPPRLQLTVPWQ</sequence>
<protein>
    <submittedName>
        <fullName evidence="1">Uncharacterized protein</fullName>
    </submittedName>
</protein>
<evidence type="ECO:0000313" key="2">
    <source>
        <dbReference type="Proteomes" id="UP001060085"/>
    </source>
</evidence>